<dbReference type="Proteomes" id="UP000325315">
    <property type="component" value="Unassembled WGS sequence"/>
</dbReference>
<accession>A0A5B6WFT4</accession>
<evidence type="ECO:0000313" key="3">
    <source>
        <dbReference type="EMBL" id="KAA3480027.1"/>
    </source>
</evidence>
<dbReference type="AlphaFoldDB" id="A0A5B6WFT4"/>
<feature type="domain" description="Retrotransposon gag" evidence="2">
    <location>
        <begin position="89"/>
        <end position="137"/>
    </location>
</feature>
<dbReference type="OrthoDB" id="1300414at2759"/>
<keyword evidence="4" id="KW-1185">Reference proteome</keyword>
<gene>
    <name evidence="3" type="ORF">EPI10_020490</name>
</gene>
<protein>
    <submittedName>
        <fullName evidence="3">Gag-Pol polyprotein</fullName>
    </submittedName>
</protein>
<feature type="region of interest" description="Disordered" evidence="1">
    <location>
        <begin position="1"/>
        <end position="39"/>
    </location>
</feature>
<dbReference type="EMBL" id="SMMG02000003">
    <property type="protein sequence ID" value="KAA3480027.1"/>
    <property type="molecule type" value="Genomic_DNA"/>
</dbReference>
<evidence type="ECO:0000256" key="1">
    <source>
        <dbReference type="SAM" id="MobiDB-lite"/>
    </source>
</evidence>
<sequence length="266" mass="30284">MDPERAVVDDVESNTPASTEGTMPNENEGRPMTVSQRGGEEAREAFLHMMNTWNTEFVRTNPNAQPPPPPLIPQSTPVAPQVVEVLRREKPSKRKEFLELKQGKIPVTEYEREFVRLSKYARECVSTEAIKCKRFEDELNEDIKLFVAVLELKEFVVLVDWACKTEELVKEKRQVEMESCDSRKRQWNKSFQSMSKKSRDFSTRSATSVGFSSRSKGKQYSGNKALTTSVASVGNIRSNRPECPQCSRRHLGECRAHENACFKCGS</sequence>
<dbReference type="PANTHER" id="PTHR34482">
    <property type="entry name" value="DNA DAMAGE-INDUCIBLE PROTEIN 1-LIKE"/>
    <property type="match status" value="1"/>
</dbReference>
<organism evidence="3 4">
    <name type="scientific">Gossypium australe</name>
    <dbReference type="NCBI Taxonomy" id="47621"/>
    <lineage>
        <taxon>Eukaryota</taxon>
        <taxon>Viridiplantae</taxon>
        <taxon>Streptophyta</taxon>
        <taxon>Embryophyta</taxon>
        <taxon>Tracheophyta</taxon>
        <taxon>Spermatophyta</taxon>
        <taxon>Magnoliopsida</taxon>
        <taxon>eudicotyledons</taxon>
        <taxon>Gunneridae</taxon>
        <taxon>Pentapetalae</taxon>
        <taxon>rosids</taxon>
        <taxon>malvids</taxon>
        <taxon>Malvales</taxon>
        <taxon>Malvaceae</taxon>
        <taxon>Malvoideae</taxon>
        <taxon>Gossypium</taxon>
    </lineage>
</organism>
<evidence type="ECO:0000313" key="4">
    <source>
        <dbReference type="Proteomes" id="UP000325315"/>
    </source>
</evidence>
<name>A0A5B6WFT4_9ROSI</name>
<dbReference type="Pfam" id="PF03732">
    <property type="entry name" value="Retrotrans_gag"/>
    <property type="match status" value="1"/>
</dbReference>
<evidence type="ECO:0000259" key="2">
    <source>
        <dbReference type="Pfam" id="PF03732"/>
    </source>
</evidence>
<feature type="compositionally biased region" description="Polar residues" evidence="1">
    <location>
        <begin position="13"/>
        <end position="25"/>
    </location>
</feature>
<reference evidence="4" key="1">
    <citation type="journal article" date="2019" name="Plant Biotechnol. J.">
        <title>Genome sequencing of the Australian wild diploid species Gossypium australe highlights disease resistance and delayed gland morphogenesis.</title>
        <authorList>
            <person name="Cai Y."/>
            <person name="Cai X."/>
            <person name="Wang Q."/>
            <person name="Wang P."/>
            <person name="Zhang Y."/>
            <person name="Cai C."/>
            <person name="Xu Y."/>
            <person name="Wang K."/>
            <person name="Zhou Z."/>
            <person name="Wang C."/>
            <person name="Geng S."/>
            <person name="Li B."/>
            <person name="Dong Q."/>
            <person name="Hou Y."/>
            <person name="Wang H."/>
            <person name="Ai P."/>
            <person name="Liu Z."/>
            <person name="Yi F."/>
            <person name="Sun M."/>
            <person name="An G."/>
            <person name="Cheng J."/>
            <person name="Zhang Y."/>
            <person name="Shi Q."/>
            <person name="Xie Y."/>
            <person name="Shi X."/>
            <person name="Chang Y."/>
            <person name="Huang F."/>
            <person name="Chen Y."/>
            <person name="Hong S."/>
            <person name="Mi L."/>
            <person name="Sun Q."/>
            <person name="Zhang L."/>
            <person name="Zhou B."/>
            <person name="Peng R."/>
            <person name="Zhang X."/>
            <person name="Liu F."/>
        </authorList>
    </citation>
    <scope>NUCLEOTIDE SEQUENCE [LARGE SCALE GENOMIC DNA]</scope>
    <source>
        <strain evidence="4">cv. PA1801</strain>
    </source>
</reference>
<dbReference type="InterPro" id="IPR005162">
    <property type="entry name" value="Retrotrans_gag_dom"/>
</dbReference>
<proteinExistence type="predicted"/>
<comment type="caution">
    <text evidence="3">The sequence shown here is derived from an EMBL/GenBank/DDBJ whole genome shotgun (WGS) entry which is preliminary data.</text>
</comment>
<dbReference type="PANTHER" id="PTHR34482:SF36">
    <property type="entry name" value="RETROTRANSPOSON GAG DOMAIN-CONTAINING PROTEIN"/>
    <property type="match status" value="1"/>
</dbReference>